<sequence>MLKLHRLQPARLLASPRRRVTVTASFTLRLYSTPASSKTWRQGELKLSHVVGATTPALYENTIGRLLRELASTHADHPAIISVHQDVRLTYAELDRRSDILAVNVARQLGIRRGDRVAVCSGNSWEYPVLQLGLAKLGAVLVPLNPAFTDTQFHAALNNSQSRALIIQSHLSRGRRKTSRDITGLIRAATDGNLLPSVEKVVILDSMAAPPEDARMYIALDGERIRPFDSLLKWYSAEPAADMPEISYLHNVAEDRQYANEVINMQFTSGTTAMPKISCLTHRNLTNNGNFIGRRMGITPTDKICAPVPMFHCFGLVLTNLAILSQGGAIVYASETFDARSTLQAVRTEQCTGLQGVPTMFSAELELKDELNQGGHELLRKGIAAGTSIPVEMMSRLIETLNLDQLTICYGMTETSPVSFMTAPEDTLERRCETVGTIMPHTEAKIIKPSLEPGPVDLTPLPVGQKGEIIISGYLLQKGYHESPSKTFEAMVSEPDNPQKIWMRTGDEGVMDEYGYLKVTGRLKDLIIRGGENIHPLEIENVLFKHPAVSQASVVGVPDPKYGEAVAAFIQLQEEYHPPQTAAAAAGSACKPGPTVEEIQAFVKSNLGHYMVPKYVWFVPDFPKTASGKIRKVDLKGTAMSLI</sequence>
<dbReference type="Proteomes" id="UP000744676">
    <property type="component" value="Unassembled WGS sequence"/>
</dbReference>
<accession>A0ACB6V2D1</accession>
<reference evidence="1 2" key="1">
    <citation type="journal article" date="2020" name="Front. Microbiol.">
        <title>Phenotypic and Genetic Characterization of the Cheese Ripening Yeast Geotrichum candidum.</title>
        <authorList>
            <person name="Perkins V."/>
            <person name="Vignola S."/>
            <person name="Lessard M.H."/>
            <person name="Plante P.L."/>
            <person name="Corbeil J."/>
            <person name="Dugat-Bony E."/>
            <person name="Frenette M."/>
            <person name="Labrie S."/>
        </authorList>
    </citation>
    <scope>NUCLEOTIDE SEQUENCE [LARGE SCALE GENOMIC DNA]</scope>
    <source>
        <strain evidence="1 2">LMA-1147</strain>
    </source>
</reference>
<dbReference type="EMBL" id="QVQA01000115">
    <property type="protein sequence ID" value="KAF5095688.1"/>
    <property type="molecule type" value="Genomic_DNA"/>
</dbReference>
<organism evidence="1 2">
    <name type="scientific">Geotrichum galactomycetum</name>
    <dbReference type="NCBI Taxonomy" id="27317"/>
    <lineage>
        <taxon>Eukaryota</taxon>
        <taxon>Fungi</taxon>
        <taxon>Dikarya</taxon>
        <taxon>Ascomycota</taxon>
        <taxon>Saccharomycotina</taxon>
        <taxon>Dipodascomycetes</taxon>
        <taxon>Dipodascales</taxon>
        <taxon>Dipodascaceae</taxon>
        <taxon>Geotrichum</taxon>
    </lineage>
</organism>
<gene>
    <name evidence="1" type="ORF">D0Z00_003042</name>
</gene>
<proteinExistence type="predicted"/>
<keyword evidence="2" id="KW-1185">Reference proteome</keyword>
<comment type="caution">
    <text evidence="1">The sequence shown here is derived from an EMBL/GenBank/DDBJ whole genome shotgun (WGS) entry which is preliminary data.</text>
</comment>
<evidence type="ECO:0000313" key="1">
    <source>
        <dbReference type="EMBL" id="KAF5095688.1"/>
    </source>
</evidence>
<evidence type="ECO:0000313" key="2">
    <source>
        <dbReference type="Proteomes" id="UP000744676"/>
    </source>
</evidence>
<name>A0ACB6V2D1_9ASCO</name>
<protein>
    <submittedName>
        <fullName evidence="1">Uncharacterized protein</fullName>
    </submittedName>
</protein>